<dbReference type="Proteomes" id="UP000568888">
    <property type="component" value="Unassembled WGS sequence"/>
</dbReference>
<dbReference type="AlphaFoldDB" id="A0A6V8MTN1"/>
<organism evidence="1 2">
    <name type="scientific">Geomonas paludis</name>
    <dbReference type="NCBI Taxonomy" id="2740185"/>
    <lineage>
        <taxon>Bacteria</taxon>
        <taxon>Pseudomonadati</taxon>
        <taxon>Thermodesulfobacteriota</taxon>
        <taxon>Desulfuromonadia</taxon>
        <taxon>Geobacterales</taxon>
        <taxon>Geobacteraceae</taxon>
        <taxon>Geomonas</taxon>
    </lineage>
</organism>
<name>A0A6V8MTN1_9BACT</name>
<sequence length="69" mass="7894">MSETSAIMVSTSTVAPSLMRMACEMEQPQSRATRRESSINLAARWEDMGVVITETAARRYWKEQIPMQR</sequence>
<comment type="caution">
    <text evidence="1">The sequence shown here is derived from an EMBL/GenBank/DDBJ whole genome shotgun (WGS) entry which is preliminary data.</text>
</comment>
<accession>A0A6V8MTN1</accession>
<protein>
    <submittedName>
        <fullName evidence="1">Uncharacterized protein</fullName>
    </submittedName>
</protein>
<evidence type="ECO:0000313" key="2">
    <source>
        <dbReference type="Proteomes" id="UP000568888"/>
    </source>
</evidence>
<proteinExistence type="predicted"/>
<evidence type="ECO:0000313" key="1">
    <source>
        <dbReference type="EMBL" id="GFO63525.1"/>
    </source>
</evidence>
<reference evidence="2" key="1">
    <citation type="submission" date="2020-06" db="EMBL/GenBank/DDBJ databases">
        <title>Draft genomic sequecing of Geomonas sp. Red736.</title>
        <authorList>
            <person name="Itoh H."/>
            <person name="Xu Z.X."/>
            <person name="Ushijima N."/>
            <person name="Masuda Y."/>
            <person name="Shiratori Y."/>
            <person name="Senoo K."/>
        </authorList>
    </citation>
    <scope>NUCLEOTIDE SEQUENCE [LARGE SCALE GENOMIC DNA]</scope>
    <source>
        <strain evidence="2">Red736</strain>
    </source>
</reference>
<gene>
    <name evidence="1" type="ORF">GMPD_14440</name>
</gene>
<dbReference type="EMBL" id="BLXY01000002">
    <property type="protein sequence ID" value="GFO63525.1"/>
    <property type="molecule type" value="Genomic_DNA"/>
</dbReference>